<name>A0ABR0ZJP8_HUSHU</name>
<evidence type="ECO:0000313" key="3">
    <source>
        <dbReference type="Proteomes" id="UP001369086"/>
    </source>
</evidence>
<dbReference type="InterPro" id="IPR018289">
    <property type="entry name" value="MULE_transposase_dom"/>
</dbReference>
<evidence type="ECO:0000259" key="1">
    <source>
        <dbReference type="Pfam" id="PF10551"/>
    </source>
</evidence>
<reference evidence="2 3" key="1">
    <citation type="submission" date="2021-05" db="EMBL/GenBank/DDBJ databases">
        <authorList>
            <person name="Zahm M."/>
            <person name="Klopp C."/>
            <person name="Cabau C."/>
            <person name="Kuhl H."/>
            <person name="Suciu R."/>
            <person name="Ciorpac M."/>
            <person name="Holostenco D."/>
            <person name="Gessner J."/>
            <person name="Wuertz S."/>
            <person name="Hohne C."/>
            <person name="Stock M."/>
            <person name="Gislard M."/>
            <person name="Lluch J."/>
            <person name="Milhes M."/>
            <person name="Lampietro C."/>
            <person name="Lopez Roques C."/>
            <person name="Donnadieu C."/>
            <person name="Du K."/>
            <person name="Schartl M."/>
            <person name="Guiguen Y."/>
        </authorList>
    </citation>
    <scope>NUCLEOTIDE SEQUENCE [LARGE SCALE GENOMIC DNA]</scope>
    <source>
        <strain evidence="2">Hh-F2</strain>
        <tissue evidence="2">Blood</tissue>
    </source>
</reference>
<dbReference type="PANTHER" id="PTHR31569">
    <property type="entry name" value="SWIM-TYPE DOMAIN-CONTAINING PROTEIN"/>
    <property type="match status" value="1"/>
</dbReference>
<accession>A0ABR0ZJP8</accession>
<evidence type="ECO:0000313" key="2">
    <source>
        <dbReference type="EMBL" id="KAK6484846.1"/>
    </source>
</evidence>
<dbReference type="Proteomes" id="UP001369086">
    <property type="component" value="Unassembled WGS sequence"/>
</dbReference>
<protein>
    <recommendedName>
        <fullName evidence="1">MULE transposase domain-containing protein</fullName>
    </recommendedName>
</protein>
<dbReference type="Pfam" id="PF10551">
    <property type="entry name" value="MULE"/>
    <property type="match status" value="1"/>
</dbReference>
<organism evidence="2 3">
    <name type="scientific">Huso huso</name>
    <name type="common">Beluga</name>
    <name type="synonym">Acipenser huso</name>
    <dbReference type="NCBI Taxonomy" id="61971"/>
    <lineage>
        <taxon>Eukaryota</taxon>
        <taxon>Metazoa</taxon>
        <taxon>Chordata</taxon>
        <taxon>Craniata</taxon>
        <taxon>Vertebrata</taxon>
        <taxon>Euteleostomi</taxon>
        <taxon>Actinopterygii</taxon>
        <taxon>Chondrostei</taxon>
        <taxon>Acipenseriformes</taxon>
        <taxon>Acipenseridae</taxon>
        <taxon>Huso</taxon>
    </lineage>
</organism>
<proteinExistence type="predicted"/>
<gene>
    <name evidence="2" type="ORF">HHUSO_G12708</name>
</gene>
<comment type="caution">
    <text evidence="2">The sequence shown here is derived from an EMBL/GenBank/DDBJ whole genome shotgun (WGS) entry which is preliminary data.</text>
</comment>
<dbReference type="InterPro" id="IPR052579">
    <property type="entry name" value="Zinc_finger_SWIM"/>
</dbReference>
<dbReference type="EMBL" id="JAHFZB010000010">
    <property type="protein sequence ID" value="KAK6484846.1"/>
    <property type="molecule type" value="Genomic_DNA"/>
</dbReference>
<sequence length="171" mass="20048">MSEESSDILSLCLKKVQEAVGEFQPRCVMVDRDMKEINAVHTVFPYAKVLLCWFHVLQAVHRWIVRRDGGCSQNLSAKNEVIRSMIALKQCSTAAEFEKMSKEVIVKIDRETGSSVISQYLQDHWFRNADMWANFGRRVYHQDSETNNLVERFFFSMKYQFLHGYANRRVD</sequence>
<feature type="domain" description="MULE transposase" evidence="1">
    <location>
        <begin position="1"/>
        <end position="58"/>
    </location>
</feature>
<keyword evidence="3" id="KW-1185">Reference proteome</keyword>
<dbReference type="PANTHER" id="PTHR31569:SF4">
    <property type="entry name" value="SWIM-TYPE DOMAIN-CONTAINING PROTEIN"/>
    <property type="match status" value="1"/>
</dbReference>